<keyword evidence="3" id="KW-1185">Reference proteome</keyword>
<feature type="domain" description="HTH cro/C1-type" evidence="1">
    <location>
        <begin position="14"/>
        <end position="40"/>
    </location>
</feature>
<dbReference type="EMBL" id="VMSD01000003">
    <property type="protein sequence ID" value="KAF0847790.1"/>
    <property type="molecule type" value="Genomic_DNA"/>
</dbReference>
<name>A0ABQ6YQF5_9NOCA</name>
<dbReference type="PROSITE" id="PS50943">
    <property type="entry name" value="HTH_CROC1"/>
    <property type="match status" value="1"/>
</dbReference>
<comment type="caution">
    <text evidence="2">The sequence shown here is derived from an EMBL/GenBank/DDBJ whole genome shotgun (WGS) entry which is preliminary data.</text>
</comment>
<dbReference type="Gene3D" id="1.10.260.40">
    <property type="entry name" value="lambda repressor-like DNA-binding domains"/>
    <property type="match status" value="1"/>
</dbReference>
<organism evidence="2 3">
    <name type="scientific">Nocardia caishijiensis</name>
    <dbReference type="NCBI Taxonomy" id="184756"/>
    <lineage>
        <taxon>Bacteria</taxon>
        <taxon>Bacillati</taxon>
        <taxon>Actinomycetota</taxon>
        <taxon>Actinomycetes</taxon>
        <taxon>Mycobacteriales</taxon>
        <taxon>Nocardiaceae</taxon>
        <taxon>Nocardia</taxon>
    </lineage>
</organism>
<dbReference type="InterPro" id="IPR010982">
    <property type="entry name" value="Lambda_DNA-bd_dom_sf"/>
</dbReference>
<accession>A0ABQ6YQF5</accession>
<evidence type="ECO:0000313" key="2">
    <source>
        <dbReference type="EMBL" id="KAF0847790.1"/>
    </source>
</evidence>
<dbReference type="SUPFAM" id="SSF47413">
    <property type="entry name" value="lambda repressor-like DNA-binding domains"/>
    <property type="match status" value="1"/>
</dbReference>
<evidence type="ECO:0000313" key="3">
    <source>
        <dbReference type="Proteomes" id="UP000798951"/>
    </source>
</evidence>
<reference evidence="2 3" key="1">
    <citation type="submission" date="2019-07" db="EMBL/GenBank/DDBJ databases">
        <title>Genomic Encyclopedia of Type Strains, Phase IV (KMG-IV): sequencing the most valuable type-strain genomes for metagenomic binning, comparative biology and taxonomic classification.</title>
        <authorList>
            <person name="Goeker M."/>
        </authorList>
    </citation>
    <scope>NUCLEOTIDE SEQUENCE [LARGE SCALE GENOMIC DNA]</scope>
    <source>
        <strain evidence="2 3">DSM 44831</strain>
    </source>
</reference>
<dbReference type="CDD" id="cd00093">
    <property type="entry name" value="HTH_XRE"/>
    <property type="match status" value="1"/>
</dbReference>
<protein>
    <recommendedName>
        <fullName evidence="1">HTH cro/C1-type domain-containing protein</fullName>
    </recommendedName>
</protein>
<sequence length="168" mass="19519">MHDEENEQKLSLAIVEALKNKGLSQSEIARQFNVTRQYVSWIKHTYGGRLTPTEKLLREHFPWKCPVVFSQAAPYQRLRNHGEFVATGGNGMAEYKLDRLRGFYGRLREGFVVEFDPDLPPERRVSNKGGWAYRERLPEDGDLLIRVNEHTNLTEEGARIWRLPLVDP</sequence>
<dbReference type="Proteomes" id="UP000798951">
    <property type="component" value="Unassembled WGS sequence"/>
</dbReference>
<dbReference type="RefSeq" id="WP_067980632.1">
    <property type="nucleotide sequence ID" value="NZ_VMSD01000003.1"/>
</dbReference>
<evidence type="ECO:0000259" key="1">
    <source>
        <dbReference type="PROSITE" id="PS50943"/>
    </source>
</evidence>
<gene>
    <name evidence="2" type="ORF">FNL39_103692</name>
</gene>
<proteinExistence type="predicted"/>
<dbReference type="InterPro" id="IPR001387">
    <property type="entry name" value="Cro/C1-type_HTH"/>
</dbReference>